<accession>A0A1B6LCW6</accession>
<dbReference type="PANTHER" id="PTHR31650">
    <property type="entry name" value="O-ACYLTRANSFERASE (WSD1-LIKE) FAMILY PROTEIN"/>
    <property type="match status" value="1"/>
</dbReference>
<keyword evidence="1" id="KW-0472">Membrane</keyword>
<feature type="transmembrane region" description="Helical" evidence="1">
    <location>
        <begin position="39"/>
        <end position="58"/>
    </location>
</feature>
<evidence type="ECO:0000256" key="1">
    <source>
        <dbReference type="SAM" id="Phobius"/>
    </source>
</evidence>
<evidence type="ECO:0000313" key="3">
    <source>
        <dbReference type="EMBL" id="JAT21500.1"/>
    </source>
</evidence>
<feature type="transmembrane region" description="Helical" evidence="1">
    <location>
        <begin position="70"/>
        <end position="94"/>
    </location>
</feature>
<organism evidence="3">
    <name type="scientific">Graphocephala atropunctata</name>
    <dbReference type="NCBI Taxonomy" id="36148"/>
    <lineage>
        <taxon>Eukaryota</taxon>
        <taxon>Metazoa</taxon>
        <taxon>Ecdysozoa</taxon>
        <taxon>Arthropoda</taxon>
        <taxon>Hexapoda</taxon>
        <taxon>Insecta</taxon>
        <taxon>Pterygota</taxon>
        <taxon>Neoptera</taxon>
        <taxon>Paraneoptera</taxon>
        <taxon>Hemiptera</taxon>
        <taxon>Auchenorrhyncha</taxon>
        <taxon>Membracoidea</taxon>
        <taxon>Cicadellidae</taxon>
        <taxon>Cicadellinae</taxon>
        <taxon>Cicadellini</taxon>
        <taxon>Graphocephala</taxon>
    </lineage>
</organism>
<feature type="domain" description="O-acyltransferase WSD1 C-terminal" evidence="2">
    <location>
        <begin position="633"/>
        <end position="780"/>
    </location>
</feature>
<gene>
    <name evidence="3" type="ORF">g.661</name>
</gene>
<dbReference type="AlphaFoldDB" id="A0A1B6LCW6"/>
<feature type="transmembrane region" description="Helical" evidence="1">
    <location>
        <begin position="100"/>
        <end position="119"/>
    </location>
</feature>
<dbReference type="GO" id="GO:0005886">
    <property type="term" value="C:plasma membrane"/>
    <property type="evidence" value="ECO:0007669"/>
    <property type="project" value="TreeGrafter"/>
</dbReference>
<dbReference type="GO" id="GO:0019432">
    <property type="term" value="P:triglyceride biosynthetic process"/>
    <property type="evidence" value="ECO:0007669"/>
    <property type="project" value="TreeGrafter"/>
</dbReference>
<protein>
    <recommendedName>
        <fullName evidence="2">O-acyltransferase WSD1 C-terminal domain-containing protein</fullName>
    </recommendedName>
</protein>
<dbReference type="GO" id="GO:0008374">
    <property type="term" value="F:O-acyltransferase activity"/>
    <property type="evidence" value="ECO:0007669"/>
    <property type="project" value="InterPro"/>
</dbReference>
<name>A0A1B6LCW6_9HEMI</name>
<dbReference type="EMBL" id="GEBQ01018477">
    <property type="protein sequence ID" value="JAT21500.1"/>
    <property type="molecule type" value="Transcribed_RNA"/>
</dbReference>
<dbReference type="InterPro" id="IPR045034">
    <property type="entry name" value="O-acyltransferase_WSD1-like"/>
</dbReference>
<reference evidence="3" key="1">
    <citation type="submission" date="2015-11" db="EMBL/GenBank/DDBJ databases">
        <title>De novo transcriptome assembly of four potential Pierce s Disease insect vectors from Arizona vineyards.</title>
        <authorList>
            <person name="Tassone E.E."/>
        </authorList>
    </citation>
    <scope>NUCLEOTIDE SEQUENCE</scope>
</reference>
<evidence type="ECO:0000259" key="2">
    <source>
        <dbReference type="Pfam" id="PF06974"/>
    </source>
</evidence>
<keyword evidence="1" id="KW-0812">Transmembrane</keyword>
<dbReference type="InterPro" id="IPR009721">
    <property type="entry name" value="O-acyltransferase_WSD1_C"/>
</dbReference>
<proteinExistence type="predicted"/>
<keyword evidence="1" id="KW-1133">Transmembrane helix</keyword>
<sequence>MSRLGVVRWLPNLDYRGNNSSNSTTNNLAMFSPTAKEEWIQADVVISVCVIAVLLIHAHFSQLSKVGMTALLALMSLVVTLLVAPIVGSVLLVFATYRQLIVVVLKAIIGHHFAGLLLGTDAFWALEDDTSLSVINVLALADFSFIVAASPQDDEPLQTISELIQDRLLTAPAPFPKLMCYRQQSRLGYFYWERQNSINIADHIRWMDIEDQGDQTITEQSLKNFVSSVMNSPLPANHAAGWEILVGRYPIKPSSDLLDAMENGGWITKSCAGVRYPVLFRIHHSIGDGVALVNLLLDSLGDPCTRCNTPIKLRCSSPTFDRNFVRPKTPTIYEEPEDIPTIALWQESDIPKSSSCDFKSICVDIPSEPIALLKRSSTFDISECSSFDLCKTNKIEGLKSSVRTACTRVLNFIDETKDFKNKLSKTEIKDFNIVVNDRPSGEFLDLINNATKLENPYINKSDNKNRLLEFLIKKCTAGLCVVVHTIFRSIKSLGTLFRQWSVLLFIPASLLNQALTQTQDSNLLHGPKLSGHKVVAWYFEQQDNSDQLLMSMIKRIRAKTGVRFSDVLLTAVSASLEKFYAQCHEVPQFITVVIPARLTPPSETQAVTKVIKTKKFSTKVTKITESSDNKLENKFSVALLPLPIANASSSSLKLFTKLRQVRKHCELLRGSPDYLVNYWLLRVVATLLPVWLLRPMMESTHSTLVLSNLPGPTRLTKLAGHTLHDLVFWVPNRTTTGVGVTVLSYAGRLQLGLMADRALIACQQDAQQILDGVAIAIHQMDQISSPPDHPLVATV</sequence>
<dbReference type="PANTHER" id="PTHR31650:SF1">
    <property type="entry name" value="WAX ESTER SYNTHASE_DIACYLGLYCEROL ACYLTRANSFERASE 4-RELATED"/>
    <property type="match status" value="1"/>
</dbReference>
<dbReference type="Pfam" id="PF06974">
    <property type="entry name" value="WS_DGAT_C"/>
    <property type="match status" value="1"/>
</dbReference>